<dbReference type="PROSITE" id="PS50158">
    <property type="entry name" value="ZF_CCHC"/>
    <property type="match status" value="1"/>
</dbReference>
<reference evidence="4" key="2">
    <citation type="submission" date="2025-09" db="UniProtKB">
        <authorList>
            <consortium name="Ensembl"/>
        </authorList>
    </citation>
    <scope>IDENTIFICATION</scope>
</reference>
<keyword evidence="1" id="KW-0863">Zinc-finger</keyword>
<organism evidence="4 5">
    <name type="scientific">Sinocyclocheilus grahami</name>
    <name type="common">Dianchi golden-line fish</name>
    <name type="synonym">Barbus grahami</name>
    <dbReference type="NCBI Taxonomy" id="75366"/>
    <lineage>
        <taxon>Eukaryota</taxon>
        <taxon>Metazoa</taxon>
        <taxon>Chordata</taxon>
        <taxon>Craniata</taxon>
        <taxon>Vertebrata</taxon>
        <taxon>Euteleostomi</taxon>
        <taxon>Actinopterygii</taxon>
        <taxon>Neopterygii</taxon>
        <taxon>Teleostei</taxon>
        <taxon>Ostariophysi</taxon>
        <taxon>Cypriniformes</taxon>
        <taxon>Cyprinidae</taxon>
        <taxon>Cyprininae</taxon>
        <taxon>Sinocyclocheilus</taxon>
    </lineage>
</organism>
<protein>
    <recommendedName>
        <fullName evidence="3">CCHC-type domain-containing protein</fullName>
    </recommendedName>
</protein>
<dbReference type="Gene3D" id="4.10.60.10">
    <property type="entry name" value="Zinc finger, CCHC-type"/>
    <property type="match status" value="1"/>
</dbReference>
<keyword evidence="5" id="KW-1185">Reference proteome</keyword>
<dbReference type="InterPro" id="IPR036875">
    <property type="entry name" value="Znf_CCHC_sf"/>
</dbReference>
<evidence type="ECO:0000256" key="1">
    <source>
        <dbReference type="PROSITE-ProRule" id="PRU00047"/>
    </source>
</evidence>
<dbReference type="SMART" id="SM00343">
    <property type="entry name" value="ZnF_C2HC"/>
    <property type="match status" value="2"/>
</dbReference>
<name>A0A672SD31_SINGR</name>
<proteinExistence type="predicted"/>
<dbReference type="Ensembl" id="ENSSGRT00000106069.1">
    <property type="protein sequence ID" value="ENSSGRP00000099719.1"/>
    <property type="gene ID" value="ENSSGRG00000049687.1"/>
</dbReference>
<evidence type="ECO:0000313" key="5">
    <source>
        <dbReference type="Proteomes" id="UP000472262"/>
    </source>
</evidence>
<evidence type="ECO:0000313" key="4">
    <source>
        <dbReference type="Ensembl" id="ENSSGRP00000099719.1"/>
    </source>
</evidence>
<feature type="region of interest" description="Disordered" evidence="2">
    <location>
        <begin position="1"/>
        <end position="29"/>
    </location>
</feature>
<dbReference type="Proteomes" id="UP000472262">
    <property type="component" value="Unassembled WGS sequence"/>
</dbReference>
<feature type="domain" description="CCHC-type" evidence="3">
    <location>
        <begin position="52"/>
        <end position="66"/>
    </location>
</feature>
<evidence type="ECO:0000259" key="3">
    <source>
        <dbReference type="PROSITE" id="PS50158"/>
    </source>
</evidence>
<evidence type="ECO:0000256" key="2">
    <source>
        <dbReference type="SAM" id="MobiDB-lite"/>
    </source>
</evidence>
<dbReference type="InterPro" id="IPR001878">
    <property type="entry name" value="Znf_CCHC"/>
</dbReference>
<dbReference type="SUPFAM" id="SSF57756">
    <property type="entry name" value="Retrovirus zinc finger-like domains"/>
    <property type="match status" value="1"/>
</dbReference>
<keyword evidence="1" id="KW-0479">Metal-binding</keyword>
<dbReference type="GO" id="GO:0008270">
    <property type="term" value="F:zinc ion binding"/>
    <property type="evidence" value="ECO:0007669"/>
    <property type="project" value="UniProtKB-KW"/>
</dbReference>
<reference evidence="4" key="1">
    <citation type="submission" date="2025-08" db="UniProtKB">
        <authorList>
            <consortium name="Ensembl"/>
        </authorList>
    </citation>
    <scope>IDENTIFICATION</scope>
</reference>
<accession>A0A672SD31</accession>
<dbReference type="InParanoid" id="A0A672SD31"/>
<keyword evidence="1" id="KW-0862">Zinc</keyword>
<sequence length="141" mass="15880">MKTRTKTRPQKGNNPKLKPHASLSDKMNSNQCHKCGSSSAHAKRDCPATDVKCHSCGKKGHYKRVCASLKAVREVCEGDPIFLGSVMGWKAQRVISMMFWCGREQRRSMTRDCIRCWRKCKRQASLSVLRSASCRSGKCIS</sequence>
<dbReference type="GO" id="GO:0003676">
    <property type="term" value="F:nucleic acid binding"/>
    <property type="evidence" value="ECO:0007669"/>
    <property type="project" value="InterPro"/>
</dbReference>
<dbReference type="AlphaFoldDB" id="A0A672SD31"/>